<gene>
    <name evidence="2" type="ORF">HNR10_000321</name>
</gene>
<dbReference type="InterPro" id="IPR039374">
    <property type="entry name" value="SIP_fam"/>
</dbReference>
<dbReference type="InterPro" id="IPR017927">
    <property type="entry name" value="FAD-bd_FR_type"/>
</dbReference>
<reference evidence="2 3" key="1">
    <citation type="submission" date="2020-07" db="EMBL/GenBank/DDBJ databases">
        <title>Sequencing the genomes of 1000 actinobacteria strains.</title>
        <authorList>
            <person name="Klenk H.-P."/>
        </authorList>
    </citation>
    <scope>NUCLEOTIDE SEQUENCE [LARGE SCALE GENOMIC DNA]</scope>
    <source>
        <strain evidence="2 3">DSM 44442</strain>
    </source>
</reference>
<evidence type="ECO:0000313" key="2">
    <source>
        <dbReference type="EMBL" id="NYJ32440.1"/>
    </source>
</evidence>
<dbReference type="Gene3D" id="3.40.50.80">
    <property type="entry name" value="Nucleotide-binding domain of ferredoxin-NADP reductase (FNR) module"/>
    <property type="match status" value="1"/>
</dbReference>
<dbReference type="Proteomes" id="UP000572051">
    <property type="component" value="Unassembled WGS sequence"/>
</dbReference>
<feature type="domain" description="FAD-binding FR-type" evidence="1">
    <location>
        <begin position="9"/>
        <end position="145"/>
    </location>
</feature>
<dbReference type="PANTHER" id="PTHR30157">
    <property type="entry name" value="FERRIC REDUCTASE, NADPH-DEPENDENT"/>
    <property type="match status" value="1"/>
</dbReference>
<dbReference type="SUPFAM" id="SSF63380">
    <property type="entry name" value="Riboflavin synthase domain-like"/>
    <property type="match status" value="1"/>
</dbReference>
<evidence type="ECO:0000313" key="3">
    <source>
        <dbReference type="Proteomes" id="UP000572051"/>
    </source>
</evidence>
<dbReference type="RefSeq" id="WP_246406000.1">
    <property type="nucleotide sequence ID" value="NZ_JACCFS010000001.1"/>
</dbReference>
<dbReference type="CDD" id="cd06193">
    <property type="entry name" value="siderophore_interacting"/>
    <property type="match status" value="1"/>
</dbReference>
<sequence>MRIQQPEHRAMVRTRVVRTERTTPHFITVTLGGDELADFPFLGFDQCVKVFLPRPGQSALRMPTAAHNGWIAQYYLMPAAERPVVRNYTARRFDPDRLELDIEFVAHGDGGPASAWAPRAEPGDEVGLFPEGYYYLPPEGTDSQLLVGDESAVPALLSIVEQAPEDLRADVYLEVPSADDIRDVKAPEGVRVHWLARQDEEALPGRLALETARSAEPPRATTYCFVAGEKNLPTGLRRSLVREHGVPKAHITFVGYWRHGVATLK</sequence>
<dbReference type="AlphaFoldDB" id="A0A7Z0EJP4"/>
<name>A0A7Z0EJP4_9ACTN</name>
<dbReference type="PROSITE" id="PS51384">
    <property type="entry name" value="FAD_FR"/>
    <property type="match status" value="1"/>
</dbReference>
<proteinExistence type="predicted"/>
<comment type="caution">
    <text evidence="2">The sequence shown here is derived from an EMBL/GenBank/DDBJ whole genome shotgun (WGS) entry which is preliminary data.</text>
</comment>
<dbReference type="Pfam" id="PF08021">
    <property type="entry name" value="FAD_binding_9"/>
    <property type="match status" value="1"/>
</dbReference>
<dbReference type="InterPro" id="IPR017938">
    <property type="entry name" value="Riboflavin_synthase-like_b-brl"/>
</dbReference>
<dbReference type="Pfam" id="PF04954">
    <property type="entry name" value="SIP"/>
    <property type="match status" value="1"/>
</dbReference>
<evidence type="ECO:0000259" key="1">
    <source>
        <dbReference type="PROSITE" id="PS51384"/>
    </source>
</evidence>
<dbReference type="GO" id="GO:0016491">
    <property type="term" value="F:oxidoreductase activity"/>
    <property type="evidence" value="ECO:0007669"/>
    <property type="project" value="InterPro"/>
</dbReference>
<organism evidence="2 3">
    <name type="scientific">Nocardiopsis aegyptia</name>
    <dbReference type="NCBI Taxonomy" id="220378"/>
    <lineage>
        <taxon>Bacteria</taxon>
        <taxon>Bacillati</taxon>
        <taxon>Actinomycetota</taxon>
        <taxon>Actinomycetes</taxon>
        <taxon>Streptosporangiales</taxon>
        <taxon>Nocardiopsidaceae</taxon>
        <taxon>Nocardiopsis</taxon>
    </lineage>
</organism>
<keyword evidence="3" id="KW-1185">Reference proteome</keyword>
<dbReference type="Gene3D" id="2.40.30.10">
    <property type="entry name" value="Translation factors"/>
    <property type="match status" value="1"/>
</dbReference>
<dbReference type="InterPro" id="IPR039261">
    <property type="entry name" value="FNR_nucleotide-bd"/>
</dbReference>
<dbReference type="PANTHER" id="PTHR30157:SF0">
    <property type="entry name" value="NADPH-DEPENDENT FERRIC-CHELATE REDUCTASE"/>
    <property type="match status" value="1"/>
</dbReference>
<dbReference type="InterPro" id="IPR013113">
    <property type="entry name" value="SIP_FAD-bd"/>
</dbReference>
<dbReference type="InterPro" id="IPR007037">
    <property type="entry name" value="SIP_rossman_dom"/>
</dbReference>
<protein>
    <submittedName>
        <fullName evidence="2">NADPH-dependent ferric siderophore reductase</fullName>
    </submittedName>
</protein>
<dbReference type="EMBL" id="JACCFS010000001">
    <property type="protein sequence ID" value="NYJ32440.1"/>
    <property type="molecule type" value="Genomic_DNA"/>
</dbReference>
<accession>A0A7Z0EJP4</accession>